<dbReference type="NCBIfam" id="TIGR00235">
    <property type="entry name" value="udk"/>
    <property type="match status" value="1"/>
</dbReference>
<keyword evidence="20" id="KW-1185">Reference proteome</keyword>
<keyword evidence="7 16" id="KW-0963">Cytoplasm</keyword>
<dbReference type="GO" id="GO:0044211">
    <property type="term" value="P:CTP salvage"/>
    <property type="evidence" value="ECO:0007669"/>
    <property type="project" value="UniProtKB-UniRule"/>
</dbReference>
<evidence type="ECO:0000256" key="17">
    <source>
        <dbReference type="RuleBase" id="RU003825"/>
    </source>
</evidence>
<evidence type="ECO:0000256" key="13">
    <source>
        <dbReference type="ARBA" id="ARBA00031452"/>
    </source>
</evidence>
<comment type="catalytic activity">
    <reaction evidence="15 16 17">
        <text>uridine + ATP = UMP + ADP + H(+)</text>
        <dbReference type="Rhea" id="RHEA:16825"/>
        <dbReference type="ChEBI" id="CHEBI:15378"/>
        <dbReference type="ChEBI" id="CHEBI:16704"/>
        <dbReference type="ChEBI" id="CHEBI:30616"/>
        <dbReference type="ChEBI" id="CHEBI:57865"/>
        <dbReference type="ChEBI" id="CHEBI:456216"/>
        <dbReference type="EC" id="2.7.1.48"/>
    </reaction>
</comment>
<keyword evidence="9 16" id="KW-0547">Nucleotide-binding</keyword>
<evidence type="ECO:0000256" key="11">
    <source>
        <dbReference type="ARBA" id="ARBA00022840"/>
    </source>
</evidence>
<dbReference type="EMBL" id="CP047591">
    <property type="protein sequence ID" value="QHI72222.1"/>
    <property type="molecule type" value="Genomic_DNA"/>
</dbReference>
<protein>
    <recommendedName>
        <fullName evidence="6 16">Uridine kinase</fullName>
        <ecNumber evidence="5 16">2.7.1.48</ecNumber>
    </recommendedName>
    <alternativeName>
        <fullName evidence="12 16">Cytidine monophosphokinase</fullName>
    </alternativeName>
    <alternativeName>
        <fullName evidence="13 16">Uridine monophosphokinase</fullName>
    </alternativeName>
</protein>
<keyword evidence="10 16" id="KW-0418">Kinase</keyword>
<dbReference type="PRINTS" id="PR00988">
    <property type="entry name" value="URIDINKINASE"/>
</dbReference>
<evidence type="ECO:0000256" key="7">
    <source>
        <dbReference type="ARBA" id="ARBA00022490"/>
    </source>
</evidence>
<evidence type="ECO:0000256" key="2">
    <source>
        <dbReference type="ARBA" id="ARBA00004690"/>
    </source>
</evidence>
<dbReference type="KEGG" id="amic:Ami3637_07250"/>
<evidence type="ECO:0000256" key="5">
    <source>
        <dbReference type="ARBA" id="ARBA00012137"/>
    </source>
</evidence>
<evidence type="ECO:0000256" key="10">
    <source>
        <dbReference type="ARBA" id="ARBA00022777"/>
    </source>
</evidence>
<dbReference type="NCBIfam" id="NF004018">
    <property type="entry name" value="PRK05480.1"/>
    <property type="match status" value="1"/>
</dbReference>
<evidence type="ECO:0000256" key="16">
    <source>
        <dbReference type="HAMAP-Rule" id="MF_00551"/>
    </source>
</evidence>
<dbReference type="UniPathway" id="UPA00574">
    <property type="reaction ID" value="UER00637"/>
</dbReference>
<dbReference type="Pfam" id="PF00485">
    <property type="entry name" value="PRK"/>
    <property type="match status" value="1"/>
</dbReference>
<comment type="pathway">
    <text evidence="2 16 17">Pyrimidine metabolism; UMP biosynthesis via salvage pathway; UMP from uridine: step 1/1.</text>
</comment>
<dbReference type="CDD" id="cd02023">
    <property type="entry name" value="UMPK"/>
    <property type="match status" value="1"/>
</dbReference>
<dbReference type="AlphaFoldDB" id="A0A6P1MDW6"/>
<dbReference type="GO" id="GO:0044206">
    <property type="term" value="P:UMP salvage"/>
    <property type="evidence" value="ECO:0007669"/>
    <property type="project" value="UniProtKB-UniRule"/>
</dbReference>
<dbReference type="Gene3D" id="3.40.50.300">
    <property type="entry name" value="P-loop containing nucleotide triphosphate hydrolases"/>
    <property type="match status" value="1"/>
</dbReference>
<dbReference type="EC" id="2.7.1.48" evidence="5 16"/>
<accession>A0A6P1MDW6</accession>
<evidence type="ECO:0000256" key="3">
    <source>
        <dbReference type="ARBA" id="ARBA00004784"/>
    </source>
</evidence>
<dbReference type="Proteomes" id="UP000463883">
    <property type="component" value="Chromosome"/>
</dbReference>
<dbReference type="UniPathway" id="UPA00579">
    <property type="reaction ID" value="UER00640"/>
</dbReference>
<comment type="catalytic activity">
    <reaction evidence="14 17">
        <text>cytidine + ATP = CMP + ADP + H(+)</text>
        <dbReference type="Rhea" id="RHEA:24674"/>
        <dbReference type="ChEBI" id="CHEBI:15378"/>
        <dbReference type="ChEBI" id="CHEBI:17562"/>
        <dbReference type="ChEBI" id="CHEBI:30616"/>
        <dbReference type="ChEBI" id="CHEBI:60377"/>
        <dbReference type="ChEBI" id="CHEBI:456216"/>
        <dbReference type="EC" id="2.7.1.48"/>
    </reaction>
</comment>
<evidence type="ECO:0000256" key="8">
    <source>
        <dbReference type="ARBA" id="ARBA00022679"/>
    </source>
</evidence>
<dbReference type="PANTHER" id="PTHR10285">
    <property type="entry name" value="URIDINE KINASE"/>
    <property type="match status" value="1"/>
</dbReference>
<reference evidence="19 20" key="1">
    <citation type="submission" date="2020-01" db="EMBL/GenBank/DDBJ databases">
        <title>Genomic analysis of Aminipila sp. CBA3637.</title>
        <authorList>
            <person name="Kim Y.B."/>
            <person name="Roh S.W."/>
        </authorList>
    </citation>
    <scope>NUCLEOTIDE SEQUENCE [LARGE SCALE GENOMIC DNA]</scope>
    <source>
        <strain evidence="19 20">CBA3637</strain>
    </source>
</reference>
<comment type="pathway">
    <text evidence="3 16 17">Pyrimidine metabolism; CTP biosynthesis via salvage pathway; CTP from cytidine: step 1/3.</text>
</comment>
<feature type="binding site" evidence="16">
    <location>
        <begin position="13"/>
        <end position="20"/>
    </location>
    <ligand>
        <name>ATP</name>
        <dbReference type="ChEBI" id="CHEBI:30616"/>
    </ligand>
</feature>
<dbReference type="RefSeq" id="WP_162361992.1">
    <property type="nucleotide sequence ID" value="NZ_CP047591.1"/>
</dbReference>
<evidence type="ECO:0000256" key="15">
    <source>
        <dbReference type="ARBA" id="ARBA00048909"/>
    </source>
</evidence>
<evidence type="ECO:0000313" key="19">
    <source>
        <dbReference type="EMBL" id="QHI72222.1"/>
    </source>
</evidence>
<evidence type="ECO:0000256" key="1">
    <source>
        <dbReference type="ARBA" id="ARBA00004496"/>
    </source>
</evidence>
<dbReference type="InterPro" id="IPR027417">
    <property type="entry name" value="P-loop_NTPase"/>
</dbReference>
<keyword evidence="11 16" id="KW-0067">ATP-binding</keyword>
<comment type="subcellular location">
    <subcellularLocation>
        <location evidence="1 16 17">Cytoplasm</location>
    </subcellularLocation>
</comment>
<organism evidence="19 20">
    <name type="scientific">Aminipila terrae</name>
    <dbReference type="NCBI Taxonomy" id="2697030"/>
    <lineage>
        <taxon>Bacteria</taxon>
        <taxon>Bacillati</taxon>
        <taxon>Bacillota</taxon>
        <taxon>Clostridia</taxon>
        <taxon>Peptostreptococcales</taxon>
        <taxon>Anaerovoracaceae</taxon>
        <taxon>Aminipila</taxon>
    </lineage>
</organism>
<feature type="domain" description="Phosphoribulokinase/uridine kinase" evidence="18">
    <location>
        <begin position="8"/>
        <end position="192"/>
    </location>
</feature>
<dbReference type="InterPro" id="IPR000764">
    <property type="entry name" value="Uridine_kinase-like"/>
</dbReference>
<gene>
    <name evidence="16" type="primary">udk</name>
    <name evidence="19" type="ORF">Ami3637_07250</name>
</gene>
<name>A0A6P1MDW6_9FIRM</name>
<evidence type="ECO:0000256" key="9">
    <source>
        <dbReference type="ARBA" id="ARBA00022741"/>
    </source>
</evidence>
<keyword evidence="8 16" id="KW-0808">Transferase</keyword>
<dbReference type="InterPro" id="IPR026008">
    <property type="entry name" value="Uridine_kinase"/>
</dbReference>
<dbReference type="SUPFAM" id="SSF52540">
    <property type="entry name" value="P-loop containing nucleoside triphosphate hydrolases"/>
    <property type="match status" value="1"/>
</dbReference>
<evidence type="ECO:0000259" key="18">
    <source>
        <dbReference type="Pfam" id="PF00485"/>
    </source>
</evidence>
<dbReference type="GO" id="GO:0005737">
    <property type="term" value="C:cytoplasm"/>
    <property type="evidence" value="ECO:0007669"/>
    <property type="project" value="UniProtKB-SubCell"/>
</dbReference>
<dbReference type="GO" id="GO:0004849">
    <property type="term" value="F:uridine kinase activity"/>
    <property type="evidence" value="ECO:0007669"/>
    <property type="project" value="UniProtKB-UniRule"/>
</dbReference>
<evidence type="ECO:0000256" key="14">
    <source>
        <dbReference type="ARBA" id="ARBA00047436"/>
    </source>
</evidence>
<proteinExistence type="inferred from homology"/>
<dbReference type="InterPro" id="IPR006083">
    <property type="entry name" value="PRK/URK"/>
</dbReference>
<evidence type="ECO:0000256" key="6">
    <source>
        <dbReference type="ARBA" id="ARBA00021478"/>
    </source>
</evidence>
<evidence type="ECO:0000256" key="12">
    <source>
        <dbReference type="ARBA" id="ARBA00030641"/>
    </source>
</evidence>
<dbReference type="HAMAP" id="MF_00551">
    <property type="entry name" value="Uridine_kinase"/>
    <property type="match status" value="1"/>
</dbReference>
<comment type="similarity">
    <text evidence="4 16 17">Belongs to the uridine kinase family.</text>
</comment>
<evidence type="ECO:0000256" key="4">
    <source>
        <dbReference type="ARBA" id="ARBA00005408"/>
    </source>
</evidence>
<dbReference type="GO" id="GO:0005524">
    <property type="term" value="F:ATP binding"/>
    <property type="evidence" value="ECO:0007669"/>
    <property type="project" value="UniProtKB-UniRule"/>
</dbReference>
<sequence length="206" mass="23728">MEDEEVIVIGIAGGTGSGKSTLINKIKEEFNDDITVISHDFYYKEHSNMPFKDRSLLNYDHPDAFDTDLMIEHIKLLKDRKEAWCPVYDFTIHNRVSEKLVLNPSKVVVVEGILIFENKELLNLLDIKVFVDTDADVRIIRRILRDVKERGRSLDSVVTQYLTTVKPMHEQFVEPSKKYADIIIPEGGFNTVALQMLNQRIHALLD</sequence>
<evidence type="ECO:0000313" key="20">
    <source>
        <dbReference type="Proteomes" id="UP000463883"/>
    </source>
</evidence>